<evidence type="ECO:0000256" key="10">
    <source>
        <dbReference type="ARBA" id="ARBA00022840"/>
    </source>
</evidence>
<comment type="catalytic activity">
    <reaction evidence="12 13">
        <text>L-threonine + hydrogencarbonate + ATP = L-threonylcarbamoyladenylate + diphosphate + H2O</text>
        <dbReference type="Rhea" id="RHEA:36407"/>
        <dbReference type="ChEBI" id="CHEBI:15377"/>
        <dbReference type="ChEBI" id="CHEBI:17544"/>
        <dbReference type="ChEBI" id="CHEBI:30616"/>
        <dbReference type="ChEBI" id="CHEBI:33019"/>
        <dbReference type="ChEBI" id="CHEBI:57926"/>
        <dbReference type="ChEBI" id="CHEBI:73682"/>
        <dbReference type="EC" id="2.7.7.87"/>
    </reaction>
</comment>
<accession>U6B6R9</accession>
<dbReference type="InterPro" id="IPR050156">
    <property type="entry name" value="TC-AMP_synthase_SUA5"/>
</dbReference>
<dbReference type="GO" id="GO:0061710">
    <property type="term" value="F:L-threonylcarbamoyladenylate synthase"/>
    <property type="evidence" value="ECO:0007669"/>
    <property type="project" value="UniProtKB-EC"/>
</dbReference>
<dbReference type="RefSeq" id="WP_007556719.1">
    <property type="nucleotide sequence ID" value="NC_022793.1"/>
</dbReference>
<dbReference type="EC" id="2.7.7.87" evidence="3 13"/>
<dbReference type="GO" id="GO:0005524">
    <property type="term" value="F:ATP binding"/>
    <property type="evidence" value="ECO:0007669"/>
    <property type="project" value="UniProtKB-UniRule"/>
</dbReference>
<dbReference type="InterPro" id="IPR006070">
    <property type="entry name" value="Sua5-like_dom"/>
</dbReference>
<dbReference type="GO" id="GO:0005737">
    <property type="term" value="C:cytoplasm"/>
    <property type="evidence" value="ECO:0007669"/>
    <property type="project" value="UniProtKB-SubCell"/>
</dbReference>
<evidence type="ECO:0000256" key="3">
    <source>
        <dbReference type="ARBA" id="ARBA00012584"/>
    </source>
</evidence>
<evidence type="ECO:0000256" key="8">
    <source>
        <dbReference type="ARBA" id="ARBA00022695"/>
    </source>
</evidence>
<comment type="similarity">
    <text evidence="2 13">Belongs to the SUA5 family.</text>
</comment>
<keyword evidence="7 13" id="KW-0819">tRNA processing</keyword>
<evidence type="ECO:0000256" key="13">
    <source>
        <dbReference type="PIRNR" id="PIRNR004930"/>
    </source>
</evidence>
<dbReference type="eggNOG" id="COG0009">
    <property type="taxonomic scope" value="Bacteria"/>
</dbReference>
<evidence type="ECO:0000256" key="9">
    <source>
        <dbReference type="ARBA" id="ARBA00022741"/>
    </source>
</evidence>
<gene>
    <name evidence="16" type="primary">sUA5</name>
    <name evidence="16" type="ORF">lam_197</name>
</gene>
<dbReference type="Gene3D" id="3.90.870.10">
    <property type="entry name" value="DHBP synthase"/>
    <property type="match status" value="1"/>
</dbReference>
<feature type="binding site" evidence="14">
    <location>
        <position position="64"/>
    </location>
    <ligand>
        <name>L-threonine</name>
        <dbReference type="ChEBI" id="CHEBI:57926"/>
    </ligand>
</feature>
<dbReference type="InterPro" id="IPR005145">
    <property type="entry name" value="Sua5_C"/>
</dbReference>
<sequence length="328" mass="35919">MTHIMSIKDPNAIQKACEFLVAGLPIAVPTETVYGLAVDARNPIAISRLYEIKKRPPINPLICHVSSIEMAKKYAHMDSISLYLSQYFWPGPLTLLLKLISNCDINPLTTSNLKTACFRIPCGFTRNLIKAYGHPLAIPSANLSGQISLTSAKSILSNSISKKIPLIIDGGDSEIGLESTIIEVKDDQKIYVLRPGGLEIEEIKRVSRKELNQYIEKTLVPQAPGMLESHYAPRAKVRLQVTSVNSGEALIRFANTPIKNIENTIITLDLSPSGNLKEAAFNLFNYMKIADDSGTNSIAFSKIPNHGLGIAINNRIERAAAPRSGTEI</sequence>
<dbReference type="InterPro" id="IPR010923">
    <property type="entry name" value="T(6)A37_SUA5"/>
</dbReference>
<dbReference type="InterPro" id="IPR038385">
    <property type="entry name" value="Sua5/YwlC_C"/>
</dbReference>
<dbReference type="PROSITE" id="PS51163">
    <property type="entry name" value="YRDC"/>
    <property type="match status" value="1"/>
</dbReference>
<reference evidence="16 17" key="1">
    <citation type="journal article" date="2014" name="Mol. Plant Microbe Interact.">
        <title>The complete genome sequence of Candidatus Liberibacter americanus, associated with citrus Huanglongbing.</title>
        <authorList>
            <person name="Wulff N.A."/>
            <person name="Zhang S."/>
            <person name="Setubal J.C."/>
            <person name="Almeida N.F."/>
            <person name="Martins E.C."/>
            <person name="Harakava R."/>
            <person name="Kumar D."/>
            <person name="Rangel L.T."/>
            <person name="Foissac X."/>
            <person name="Bove J."/>
            <person name="Gabriel D.W."/>
        </authorList>
    </citation>
    <scope>NUCLEOTIDE SEQUENCE [LARGE SCALE GENOMIC DNA]</scope>
    <source>
        <strain evidence="16 17">Sao Paulo</strain>
    </source>
</reference>
<evidence type="ECO:0000313" key="17">
    <source>
        <dbReference type="Proteomes" id="UP000017862"/>
    </source>
</evidence>
<evidence type="ECO:0000256" key="4">
    <source>
        <dbReference type="ARBA" id="ARBA00015492"/>
    </source>
</evidence>
<comment type="subcellular location">
    <subcellularLocation>
        <location evidence="1 13">Cytoplasm</location>
    </subcellularLocation>
</comment>
<dbReference type="STRING" id="1261131.lam_197"/>
<evidence type="ECO:0000256" key="6">
    <source>
        <dbReference type="ARBA" id="ARBA00022679"/>
    </source>
</evidence>
<dbReference type="KEGG" id="lar:lam_197"/>
<dbReference type="GO" id="GO:0008033">
    <property type="term" value="P:tRNA processing"/>
    <property type="evidence" value="ECO:0007669"/>
    <property type="project" value="UniProtKB-KW"/>
</dbReference>
<dbReference type="GO" id="GO:0006450">
    <property type="term" value="P:regulation of translational fidelity"/>
    <property type="evidence" value="ECO:0007669"/>
    <property type="project" value="TreeGrafter"/>
</dbReference>
<dbReference type="PANTHER" id="PTHR17490:SF16">
    <property type="entry name" value="THREONYLCARBAMOYL-AMP SYNTHASE"/>
    <property type="match status" value="1"/>
</dbReference>
<dbReference type="GO" id="GO:0003725">
    <property type="term" value="F:double-stranded RNA binding"/>
    <property type="evidence" value="ECO:0007669"/>
    <property type="project" value="UniProtKB-UniRule"/>
</dbReference>
<keyword evidence="6 13" id="KW-0808">Transferase</keyword>
<feature type="domain" description="YrdC-like" evidence="15">
    <location>
        <begin position="10"/>
        <end position="198"/>
    </location>
</feature>
<feature type="binding site" evidence="14">
    <location>
        <position position="115"/>
    </location>
    <ligand>
        <name>ATP</name>
        <dbReference type="ChEBI" id="CHEBI:30616"/>
    </ligand>
</feature>
<feature type="binding site" evidence="14">
    <location>
        <position position="55"/>
    </location>
    <ligand>
        <name>ATP</name>
        <dbReference type="ChEBI" id="CHEBI:30616"/>
    </ligand>
</feature>
<dbReference type="NCBIfam" id="TIGR00057">
    <property type="entry name" value="L-threonylcarbamoyladenylate synthase"/>
    <property type="match status" value="1"/>
</dbReference>
<feature type="binding site" evidence="14">
    <location>
        <position position="119"/>
    </location>
    <ligand>
        <name>L-threonine</name>
        <dbReference type="ChEBI" id="CHEBI:57926"/>
    </ligand>
</feature>
<feature type="binding site" evidence="14">
    <location>
        <position position="59"/>
    </location>
    <ligand>
        <name>ATP</name>
        <dbReference type="ChEBI" id="CHEBI:30616"/>
    </ligand>
</feature>
<dbReference type="EMBL" id="CP006604">
    <property type="protein sequence ID" value="AHA27571.1"/>
    <property type="molecule type" value="Genomic_DNA"/>
</dbReference>
<dbReference type="PANTHER" id="PTHR17490">
    <property type="entry name" value="SUA5"/>
    <property type="match status" value="1"/>
</dbReference>
<comment type="function">
    <text evidence="13">Required for the formation of a threonylcarbamoyl group on adenosine at position 37 (t(6)A37) in tRNAs that read codons beginning with adenine.</text>
</comment>
<dbReference type="SUPFAM" id="SSF55821">
    <property type="entry name" value="YrdC/RibB"/>
    <property type="match status" value="1"/>
</dbReference>
<dbReference type="PATRIC" id="fig|1261131.3.peg.188"/>
<proteinExistence type="inferred from homology"/>
<evidence type="ECO:0000259" key="15">
    <source>
        <dbReference type="PROSITE" id="PS51163"/>
    </source>
</evidence>
<keyword evidence="17" id="KW-1185">Reference proteome</keyword>
<dbReference type="InterPro" id="IPR017945">
    <property type="entry name" value="DHBP_synth_RibB-like_a/b_dom"/>
</dbReference>
<dbReference type="Pfam" id="PF01300">
    <property type="entry name" value="Sua5_yciO_yrdC"/>
    <property type="match status" value="1"/>
</dbReference>
<keyword evidence="9 13" id="KW-0547">Nucleotide-binding</keyword>
<feature type="binding site" evidence="14">
    <location>
        <position position="231"/>
    </location>
    <ligand>
        <name>ATP</name>
        <dbReference type="ChEBI" id="CHEBI:30616"/>
    </ligand>
</feature>
<name>U6B6R9_9HYPH</name>
<protein>
    <recommendedName>
        <fullName evidence="4 13">Threonylcarbamoyl-AMP synthase</fullName>
        <shortName evidence="13">TC-AMP synthase</shortName>
        <ecNumber evidence="3 13">2.7.7.87</ecNumber>
    </recommendedName>
    <alternativeName>
        <fullName evidence="11 13">L-threonylcarbamoyladenylate synthase</fullName>
    </alternativeName>
</protein>
<evidence type="ECO:0000256" key="7">
    <source>
        <dbReference type="ARBA" id="ARBA00022694"/>
    </source>
</evidence>
<dbReference type="Gene3D" id="3.40.50.11030">
    <property type="entry name" value="Threonylcarbamoyl-AMP synthase, C-terminal domain"/>
    <property type="match status" value="1"/>
</dbReference>
<dbReference type="HOGENOM" id="CLU_031397_0_2_5"/>
<feature type="binding site" evidence="14">
    <location>
        <position position="148"/>
    </location>
    <ligand>
        <name>ATP</name>
        <dbReference type="ChEBI" id="CHEBI:30616"/>
    </ligand>
</feature>
<evidence type="ECO:0000256" key="11">
    <source>
        <dbReference type="ARBA" id="ARBA00029774"/>
    </source>
</evidence>
<dbReference type="GO" id="GO:0000049">
    <property type="term" value="F:tRNA binding"/>
    <property type="evidence" value="ECO:0007669"/>
    <property type="project" value="TreeGrafter"/>
</dbReference>
<dbReference type="Pfam" id="PF03481">
    <property type="entry name" value="Sua5_C"/>
    <property type="match status" value="1"/>
</dbReference>
<feature type="binding site" evidence="14">
    <location>
        <position position="179"/>
    </location>
    <ligand>
        <name>L-threonine</name>
        <dbReference type="ChEBI" id="CHEBI:57926"/>
    </ligand>
</feature>
<evidence type="ECO:0000256" key="1">
    <source>
        <dbReference type="ARBA" id="ARBA00004496"/>
    </source>
</evidence>
<evidence type="ECO:0000256" key="12">
    <source>
        <dbReference type="ARBA" id="ARBA00048366"/>
    </source>
</evidence>
<dbReference type="Proteomes" id="UP000017862">
    <property type="component" value="Chromosome"/>
</dbReference>
<feature type="binding site" evidence="14">
    <location>
        <position position="194"/>
    </location>
    <ligand>
        <name>ATP</name>
        <dbReference type="ChEBI" id="CHEBI:30616"/>
    </ligand>
</feature>
<evidence type="ECO:0000256" key="2">
    <source>
        <dbReference type="ARBA" id="ARBA00007663"/>
    </source>
</evidence>
<keyword evidence="5 13" id="KW-0963">Cytoplasm</keyword>
<feature type="binding site" evidence="14">
    <location>
        <position position="32"/>
    </location>
    <ligand>
        <name>L-threonine</name>
        <dbReference type="ChEBI" id="CHEBI:57926"/>
    </ligand>
</feature>
<keyword evidence="10 13" id="KW-0067">ATP-binding</keyword>
<organism evidence="16 17">
    <name type="scientific">Candidatus Liberibacter americanus str. Sao Paulo</name>
    <dbReference type="NCBI Taxonomy" id="1261131"/>
    <lineage>
        <taxon>Bacteria</taxon>
        <taxon>Pseudomonadati</taxon>
        <taxon>Pseudomonadota</taxon>
        <taxon>Alphaproteobacteria</taxon>
        <taxon>Hyphomicrobiales</taxon>
        <taxon>Rhizobiaceae</taxon>
        <taxon>Liberibacter</taxon>
    </lineage>
</organism>
<dbReference type="AlphaFoldDB" id="U6B6R9"/>
<evidence type="ECO:0000256" key="14">
    <source>
        <dbReference type="PIRSR" id="PIRSR004930-1"/>
    </source>
</evidence>
<evidence type="ECO:0000313" key="16">
    <source>
        <dbReference type="EMBL" id="AHA27571.1"/>
    </source>
</evidence>
<feature type="binding site" evidence="14">
    <location>
        <position position="140"/>
    </location>
    <ligand>
        <name>ATP</name>
        <dbReference type="ChEBI" id="CHEBI:30616"/>
    </ligand>
</feature>
<keyword evidence="8 13" id="KW-0548">Nucleotidyltransferase</keyword>
<dbReference type="PIRSF" id="PIRSF004930">
    <property type="entry name" value="Tln_factor_SUA5"/>
    <property type="match status" value="1"/>
</dbReference>
<evidence type="ECO:0000256" key="5">
    <source>
        <dbReference type="ARBA" id="ARBA00022490"/>
    </source>
</evidence>